<reference evidence="1 2" key="1">
    <citation type="submission" date="2020-08" db="EMBL/GenBank/DDBJ databases">
        <title>Genomic Encyclopedia of Type Strains, Phase IV (KMG-V): Genome sequencing to study the core and pangenomes of soil and plant-associated prokaryotes.</title>
        <authorList>
            <person name="Whitman W."/>
        </authorList>
    </citation>
    <scope>NUCLEOTIDE SEQUENCE [LARGE SCALE GENOMIC DNA]</scope>
    <source>
        <strain evidence="1 2">SLV-2362</strain>
    </source>
</reference>
<evidence type="ECO:0000313" key="1">
    <source>
        <dbReference type="EMBL" id="MBB3005457.1"/>
    </source>
</evidence>
<dbReference type="AlphaFoldDB" id="A0A7W4YPK8"/>
<gene>
    <name evidence="1" type="ORF">FHX61_000073</name>
</gene>
<comment type="caution">
    <text evidence="1">The sequence shown here is derived from an EMBL/GenBank/DDBJ whole genome shotgun (WGS) entry which is preliminary data.</text>
</comment>
<protein>
    <submittedName>
        <fullName evidence="1">Uncharacterized protein</fullName>
    </submittedName>
</protein>
<dbReference type="Proteomes" id="UP000578036">
    <property type="component" value="Unassembled WGS sequence"/>
</dbReference>
<keyword evidence="2" id="KW-1185">Reference proteome</keyword>
<evidence type="ECO:0000313" key="2">
    <source>
        <dbReference type="Proteomes" id="UP000578036"/>
    </source>
</evidence>
<organism evidence="1 2">
    <name type="scientific">Cupriavidus alkaliphilus</name>
    <dbReference type="NCBI Taxonomy" id="942866"/>
    <lineage>
        <taxon>Bacteria</taxon>
        <taxon>Pseudomonadati</taxon>
        <taxon>Pseudomonadota</taxon>
        <taxon>Betaproteobacteria</taxon>
        <taxon>Burkholderiales</taxon>
        <taxon>Burkholderiaceae</taxon>
        <taxon>Cupriavidus</taxon>
    </lineage>
</organism>
<dbReference type="EMBL" id="JACHWF010000001">
    <property type="protein sequence ID" value="MBB3005457.1"/>
    <property type="molecule type" value="Genomic_DNA"/>
</dbReference>
<proteinExistence type="predicted"/>
<accession>A0A7W4YPK8</accession>
<name>A0A7W4YPK8_9BURK</name>
<sequence length="106" mass="11289">MPKSGVPGVAYIQSPENAGELVSPQLLADPAVVGALRIDQRSSSATYRANTKLAFCADVSQADFDAMANLLTRDVPVAPFATPIATTPARWGSVPRHYIRCSSAWE</sequence>